<protein>
    <recommendedName>
        <fullName evidence="2">26S proteasome non-ATPase regulatory subunit 5</fullName>
    </recommendedName>
</protein>
<dbReference type="EMBL" id="LIAE01010692">
    <property type="protein sequence ID" value="PAV56578.1"/>
    <property type="molecule type" value="Genomic_DNA"/>
</dbReference>
<gene>
    <name evidence="4" type="ORF">WR25_05884</name>
</gene>
<dbReference type="PANTHER" id="PTHR13554:SF10">
    <property type="entry name" value="26S PROTEASOME NON-ATPASE REGULATORY SUBUNIT 5"/>
    <property type="match status" value="1"/>
</dbReference>
<dbReference type="Proteomes" id="UP000218231">
    <property type="component" value="Unassembled WGS sequence"/>
</dbReference>
<dbReference type="OrthoDB" id="10250600at2759"/>
<evidence type="ECO:0000256" key="3">
    <source>
        <dbReference type="SAM" id="MobiDB-lite"/>
    </source>
</evidence>
<dbReference type="STRING" id="2018661.A0A2A2J431"/>
<dbReference type="GO" id="GO:0043248">
    <property type="term" value="P:proteasome assembly"/>
    <property type="evidence" value="ECO:0007669"/>
    <property type="project" value="InterPro"/>
</dbReference>
<dbReference type="GO" id="GO:0005829">
    <property type="term" value="C:cytosol"/>
    <property type="evidence" value="ECO:0007669"/>
    <property type="project" value="TreeGrafter"/>
</dbReference>
<dbReference type="Pfam" id="PF10508">
    <property type="entry name" value="Proteasom_PSMB"/>
    <property type="match status" value="1"/>
</dbReference>
<accession>A0A2A2J431</accession>
<feature type="compositionally biased region" description="Basic and acidic residues" evidence="3">
    <location>
        <begin position="510"/>
        <end position="537"/>
    </location>
</feature>
<comment type="similarity">
    <text evidence="1">Belongs to the proteasome subunit S5B/HSM3 family.</text>
</comment>
<feature type="compositionally biased region" description="Polar residues" evidence="3">
    <location>
        <begin position="491"/>
        <end position="509"/>
    </location>
</feature>
<evidence type="ECO:0000313" key="5">
    <source>
        <dbReference type="Proteomes" id="UP000218231"/>
    </source>
</evidence>
<organism evidence="4 5">
    <name type="scientific">Diploscapter pachys</name>
    <dbReference type="NCBI Taxonomy" id="2018661"/>
    <lineage>
        <taxon>Eukaryota</taxon>
        <taxon>Metazoa</taxon>
        <taxon>Ecdysozoa</taxon>
        <taxon>Nematoda</taxon>
        <taxon>Chromadorea</taxon>
        <taxon>Rhabditida</taxon>
        <taxon>Rhabditina</taxon>
        <taxon>Rhabditomorpha</taxon>
        <taxon>Rhabditoidea</taxon>
        <taxon>Rhabditidae</taxon>
        <taxon>Diploscapter</taxon>
    </lineage>
</organism>
<evidence type="ECO:0000313" key="4">
    <source>
        <dbReference type="EMBL" id="PAV56578.1"/>
    </source>
</evidence>
<evidence type="ECO:0000256" key="1">
    <source>
        <dbReference type="ARBA" id="ARBA00006823"/>
    </source>
</evidence>
<sequence>MKSPSQQPEWTCERFWELREAYLANRCEANALANLQKLAEIDPDLVPENAWIDCKDLLLLLLEDIPIATLLTSQQILFISALNNSPPHVVATLAGHFLKKRSETMALLRSDAVAVAIAFARRIDDLNTCDAIADLLGPVLQNELIAKELMNQLDNSSNTEHRFRIYQVAISSLKSDKTTVVETTKTILTRAIKELEGDDVLQQLSVMDLFANVAIVSAVAAQFVGEVGLTQRVYDLMQKCKDEPDGGFLYPACIKFFGSLSYCYPEAITAYPAFLPAVIDQISMFDRLNASTRLLAFDTFAHIAHKQEAKTKIQGILGTEGLKQTLSHFGAACASGPVDLRTRHIDALAVMFEHGEETQLSNWFKELGDGFPHFSAVSVSKPFKDLKIALLRLFHAVLSREFGKQTYIPMAEFSEWLLNKKSEPDWECAQLKEDLIKRLIDSPSAFISPEFRQKLRDYFGPAEAQLNVAWIYDLLDTKPEDMMWGGRRQQNDQPGSWNGNWNRNQMSKQSNDRDNPFCSKSDDKQKSEKIEEEKLAEEYECCSDGGKGKKPTERSDVSRAHDADAKQNQNRDFTRLIDDERSLTLNDPVTLGKFNPWLPAYANQLHPYLVVGQKREIPNSERNCEAKWKYTGKLWPLEYNVDYEKLEHHRAQQKKVTPTDEEFKRFWKMNEERCKAGLDLEIAVINSDRLIIRSLIKELKNMNQLAKIASSSSDSEDVYIHKKRLAKRTCMELWFDLFEDLSTIAAFIYCVQKAAEDAIPEDMPYVDMAKFEATLLVKKKLVDLSCAVHVQAVICREFPENAKNYHRFPRDIWNVFGLTREDVLKFCLLLVCKIDASIWIRPHQLLFEQLVFTSSDRIFEGCLYNLLSRFSDDYAVDFEQIKQARYFAYYY</sequence>
<name>A0A2A2J431_9BILA</name>
<feature type="region of interest" description="Disordered" evidence="3">
    <location>
        <begin position="483"/>
        <end position="574"/>
    </location>
</feature>
<dbReference type="InterPro" id="IPR016024">
    <property type="entry name" value="ARM-type_fold"/>
</dbReference>
<comment type="caution">
    <text evidence="4">The sequence shown here is derived from an EMBL/GenBank/DDBJ whole genome shotgun (WGS) entry which is preliminary data.</text>
</comment>
<evidence type="ECO:0000256" key="2">
    <source>
        <dbReference type="ARBA" id="ARBA00014933"/>
    </source>
</evidence>
<reference evidence="4 5" key="1">
    <citation type="journal article" date="2017" name="Curr. Biol.">
        <title>Genome architecture and evolution of a unichromosomal asexual nematode.</title>
        <authorList>
            <person name="Fradin H."/>
            <person name="Zegar C."/>
            <person name="Gutwein M."/>
            <person name="Lucas J."/>
            <person name="Kovtun M."/>
            <person name="Corcoran D."/>
            <person name="Baugh L.R."/>
            <person name="Kiontke K."/>
            <person name="Gunsalus K."/>
            <person name="Fitch D.H."/>
            <person name="Piano F."/>
        </authorList>
    </citation>
    <scope>NUCLEOTIDE SEQUENCE [LARGE SCALE GENOMIC DNA]</scope>
    <source>
        <strain evidence="4">PF1309</strain>
    </source>
</reference>
<proteinExistence type="inferred from homology"/>
<keyword evidence="5" id="KW-1185">Reference proteome</keyword>
<dbReference type="PANTHER" id="PTHR13554">
    <property type="entry name" value="26S PROTEASOME NON-ATPASE REGULATORY SUBUNIT 5-RELATED"/>
    <property type="match status" value="1"/>
</dbReference>
<dbReference type="InterPro" id="IPR019538">
    <property type="entry name" value="PSMD5"/>
</dbReference>
<dbReference type="SUPFAM" id="SSF48371">
    <property type="entry name" value="ARM repeat"/>
    <property type="match status" value="1"/>
</dbReference>
<feature type="compositionally biased region" description="Basic and acidic residues" evidence="3">
    <location>
        <begin position="546"/>
        <end position="565"/>
    </location>
</feature>
<dbReference type="AlphaFoldDB" id="A0A2A2J431"/>